<dbReference type="InterPro" id="IPR003439">
    <property type="entry name" value="ABC_transporter-like_ATP-bd"/>
</dbReference>
<evidence type="ECO:0000256" key="6">
    <source>
        <dbReference type="ARBA" id="ARBA00022840"/>
    </source>
</evidence>
<evidence type="ECO:0000256" key="4">
    <source>
        <dbReference type="ARBA" id="ARBA00022475"/>
    </source>
</evidence>
<evidence type="ECO:0000256" key="1">
    <source>
        <dbReference type="ARBA" id="ARBA00004202"/>
    </source>
</evidence>
<accession>A0A6G8B1M7</accession>
<evidence type="ECO:0000256" key="3">
    <source>
        <dbReference type="ARBA" id="ARBA00022448"/>
    </source>
</evidence>
<dbReference type="InterPro" id="IPR003593">
    <property type="entry name" value="AAA+_ATPase"/>
</dbReference>
<dbReference type="EMBL" id="CP049888">
    <property type="protein sequence ID" value="QIL51140.1"/>
    <property type="molecule type" value="Genomic_DNA"/>
</dbReference>
<sequence length="228" mass="25327">MFKFEAVQYQYPNQSTTFKFDFTLTNTGITAILGANGAGKSTLIRLMAGLTSPAKGSIYFQQQLINARELPCDFYQNIGIVLQNPETMLFNSTVFDELAYGPSQNFPATKVQSMVQKTAQTFALEPLLNLSPTQLSGGQKKLVSIACILINQPQLLILDEPFGGLSLENSNLILKVLQEYKQTHKIIIAHHDFQSIINLIDEVLIVENGQNNVPIKDITDIIQLANTY</sequence>
<dbReference type="PANTHER" id="PTHR43553">
    <property type="entry name" value="HEAVY METAL TRANSPORTER"/>
    <property type="match status" value="1"/>
</dbReference>
<evidence type="ECO:0000259" key="9">
    <source>
        <dbReference type="PROSITE" id="PS50893"/>
    </source>
</evidence>
<protein>
    <submittedName>
        <fullName evidence="10">ABC transporter ATP-binding protein</fullName>
    </submittedName>
</protein>
<evidence type="ECO:0000313" key="10">
    <source>
        <dbReference type="EMBL" id="QIL51140.1"/>
    </source>
</evidence>
<dbReference type="GO" id="GO:0005524">
    <property type="term" value="F:ATP binding"/>
    <property type="evidence" value="ECO:0007669"/>
    <property type="project" value="UniProtKB-KW"/>
</dbReference>
<evidence type="ECO:0000256" key="8">
    <source>
        <dbReference type="ARBA" id="ARBA00023136"/>
    </source>
</evidence>
<organism evidence="10 11">
    <name type="scientific">Weissella coleopterorum</name>
    <dbReference type="NCBI Taxonomy" id="2714949"/>
    <lineage>
        <taxon>Bacteria</taxon>
        <taxon>Bacillati</taxon>
        <taxon>Bacillota</taxon>
        <taxon>Bacilli</taxon>
        <taxon>Lactobacillales</taxon>
        <taxon>Lactobacillaceae</taxon>
        <taxon>Weissella</taxon>
    </lineage>
</organism>
<proteinExistence type="inferred from homology"/>
<comment type="subcellular location">
    <subcellularLocation>
        <location evidence="1">Cell membrane</location>
        <topology evidence="1">Peripheral membrane protein</topology>
    </subcellularLocation>
</comment>
<dbReference type="PROSITE" id="PS00211">
    <property type="entry name" value="ABC_TRANSPORTER_1"/>
    <property type="match status" value="1"/>
</dbReference>
<dbReference type="InterPro" id="IPR027417">
    <property type="entry name" value="P-loop_NTPase"/>
</dbReference>
<dbReference type="GO" id="GO:0042626">
    <property type="term" value="F:ATPase-coupled transmembrane transporter activity"/>
    <property type="evidence" value="ECO:0007669"/>
    <property type="project" value="TreeGrafter"/>
</dbReference>
<dbReference type="InterPro" id="IPR017871">
    <property type="entry name" value="ABC_transporter-like_CS"/>
</dbReference>
<dbReference type="Gene3D" id="3.40.50.300">
    <property type="entry name" value="P-loop containing nucleotide triphosphate hydrolases"/>
    <property type="match status" value="1"/>
</dbReference>
<dbReference type="KEGG" id="wco:G7084_07460"/>
<dbReference type="SMART" id="SM00382">
    <property type="entry name" value="AAA"/>
    <property type="match status" value="1"/>
</dbReference>
<dbReference type="PANTHER" id="PTHR43553:SF27">
    <property type="entry name" value="ENERGY-COUPLING FACTOR TRANSPORTER ATP-BINDING PROTEIN ECFA2"/>
    <property type="match status" value="1"/>
</dbReference>
<evidence type="ECO:0000256" key="2">
    <source>
        <dbReference type="ARBA" id="ARBA00005417"/>
    </source>
</evidence>
<comment type="similarity">
    <text evidence="2">Belongs to the ABC transporter superfamily.</text>
</comment>
<dbReference type="InterPro" id="IPR015856">
    <property type="entry name" value="ABC_transpr_CbiO/EcfA_su"/>
</dbReference>
<keyword evidence="7" id="KW-1278">Translocase</keyword>
<dbReference type="GO" id="GO:0043190">
    <property type="term" value="C:ATP-binding cassette (ABC) transporter complex"/>
    <property type="evidence" value="ECO:0007669"/>
    <property type="project" value="TreeGrafter"/>
</dbReference>
<keyword evidence="3" id="KW-0813">Transport</keyword>
<evidence type="ECO:0000256" key="5">
    <source>
        <dbReference type="ARBA" id="ARBA00022741"/>
    </source>
</evidence>
<dbReference type="InterPro" id="IPR050095">
    <property type="entry name" value="ECF_ABC_transporter_ATP-bd"/>
</dbReference>
<keyword evidence="8" id="KW-0472">Membrane</keyword>
<evidence type="ECO:0000256" key="7">
    <source>
        <dbReference type="ARBA" id="ARBA00022967"/>
    </source>
</evidence>
<keyword evidence="11" id="KW-1185">Reference proteome</keyword>
<dbReference type="RefSeq" id="WP_166011436.1">
    <property type="nucleotide sequence ID" value="NZ_CP049888.1"/>
</dbReference>
<keyword evidence="4" id="KW-1003">Cell membrane</keyword>
<dbReference type="CDD" id="cd03225">
    <property type="entry name" value="ABC_cobalt_CbiO_domain1"/>
    <property type="match status" value="1"/>
</dbReference>
<reference evidence="10 11" key="1">
    <citation type="submission" date="2020-03" db="EMBL/GenBank/DDBJ databases">
        <title>Weissella sp. nov., isolated from Cybister lewisianus.</title>
        <authorList>
            <person name="Hyun D.-W."/>
            <person name="Bae J.-W."/>
        </authorList>
    </citation>
    <scope>NUCLEOTIDE SEQUENCE [LARGE SCALE GENOMIC DNA]</scope>
    <source>
        <strain evidence="10 11">HDW19</strain>
    </source>
</reference>
<dbReference type="GO" id="GO:0016887">
    <property type="term" value="F:ATP hydrolysis activity"/>
    <property type="evidence" value="ECO:0007669"/>
    <property type="project" value="InterPro"/>
</dbReference>
<evidence type="ECO:0000313" key="11">
    <source>
        <dbReference type="Proteomes" id="UP000500741"/>
    </source>
</evidence>
<keyword evidence="5" id="KW-0547">Nucleotide-binding</keyword>
<keyword evidence="6 10" id="KW-0067">ATP-binding</keyword>
<dbReference type="Proteomes" id="UP000500741">
    <property type="component" value="Chromosome"/>
</dbReference>
<dbReference type="Pfam" id="PF00005">
    <property type="entry name" value="ABC_tran"/>
    <property type="match status" value="1"/>
</dbReference>
<dbReference type="PROSITE" id="PS50893">
    <property type="entry name" value="ABC_TRANSPORTER_2"/>
    <property type="match status" value="1"/>
</dbReference>
<dbReference type="SUPFAM" id="SSF52540">
    <property type="entry name" value="P-loop containing nucleoside triphosphate hydrolases"/>
    <property type="match status" value="1"/>
</dbReference>
<dbReference type="AlphaFoldDB" id="A0A6G8B1M7"/>
<name>A0A6G8B1M7_9LACO</name>
<feature type="domain" description="ABC transporter" evidence="9">
    <location>
        <begin position="2"/>
        <end position="226"/>
    </location>
</feature>
<gene>
    <name evidence="10" type="ORF">G7084_07460</name>
</gene>